<gene>
    <name evidence="5" type="ordered locus">Celgi_0064</name>
</gene>
<protein>
    <submittedName>
        <fullName evidence="5">Transcriptional regulator, AraC family</fullName>
    </submittedName>
</protein>
<dbReference type="GO" id="GO:0003700">
    <property type="term" value="F:DNA-binding transcription factor activity"/>
    <property type="evidence" value="ECO:0007669"/>
    <property type="project" value="InterPro"/>
</dbReference>
<dbReference type="Pfam" id="PF12833">
    <property type="entry name" value="HTH_18"/>
    <property type="match status" value="1"/>
</dbReference>
<dbReference type="PANTHER" id="PTHR46796:SF6">
    <property type="entry name" value="ARAC SUBFAMILY"/>
    <property type="match status" value="1"/>
</dbReference>
<dbReference type="SMART" id="SM00342">
    <property type="entry name" value="HTH_ARAC"/>
    <property type="match status" value="1"/>
</dbReference>
<dbReference type="InterPro" id="IPR018062">
    <property type="entry name" value="HTH_AraC-typ_CS"/>
</dbReference>
<accession>F8A276</accession>
<evidence type="ECO:0000256" key="1">
    <source>
        <dbReference type="ARBA" id="ARBA00023015"/>
    </source>
</evidence>
<dbReference type="HOGENOM" id="CLU_825620_0_0_11"/>
<evidence type="ECO:0000259" key="4">
    <source>
        <dbReference type="PROSITE" id="PS01124"/>
    </source>
</evidence>
<organism evidence="5 6">
    <name type="scientific">Cellulomonas gilvus (strain ATCC 13127 / NRRL B-14078)</name>
    <name type="common">Cellvibrio gilvus</name>
    <dbReference type="NCBI Taxonomy" id="593907"/>
    <lineage>
        <taxon>Bacteria</taxon>
        <taxon>Bacillati</taxon>
        <taxon>Actinomycetota</taxon>
        <taxon>Actinomycetes</taxon>
        <taxon>Micrococcales</taxon>
        <taxon>Cellulomonadaceae</taxon>
        <taxon>Cellulomonas</taxon>
    </lineage>
</organism>
<evidence type="ECO:0000256" key="3">
    <source>
        <dbReference type="ARBA" id="ARBA00023163"/>
    </source>
</evidence>
<reference evidence="6" key="1">
    <citation type="submission" date="2011-04" db="EMBL/GenBank/DDBJ databases">
        <title>Complete sequence of Cellvibrio gilvus ATCC 13127.</title>
        <authorList>
            <person name="Lucas S."/>
            <person name="Han J."/>
            <person name="Lapidus A."/>
            <person name="Cheng J.-F."/>
            <person name="Goodwin L."/>
            <person name="Pitluck S."/>
            <person name="Peters L."/>
            <person name="Munk A."/>
            <person name="Detter J.C."/>
            <person name="Han C."/>
            <person name="Tapia R."/>
            <person name="Land M."/>
            <person name="Hauser L."/>
            <person name="Kyrpides N."/>
            <person name="Ivanova N."/>
            <person name="Ovchinnikova G."/>
            <person name="Pagani I."/>
            <person name="Mead D."/>
            <person name="Brumm P."/>
            <person name="Woyke T."/>
        </authorList>
    </citation>
    <scope>NUCLEOTIDE SEQUENCE [LARGE SCALE GENOMIC DNA]</scope>
    <source>
        <strain evidence="6">ATCC 13127 / NRRL B-14078</strain>
    </source>
</reference>
<dbReference type="Proteomes" id="UP000000485">
    <property type="component" value="Chromosome"/>
</dbReference>
<evidence type="ECO:0000313" key="5">
    <source>
        <dbReference type="EMBL" id="AEI10596.1"/>
    </source>
</evidence>
<proteinExistence type="predicted"/>
<keyword evidence="3" id="KW-0804">Transcription</keyword>
<feature type="domain" description="HTH araC/xylS-type" evidence="4">
    <location>
        <begin position="226"/>
        <end position="326"/>
    </location>
</feature>
<dbReference type="PROSITE" id="PS01124">
    <property type="entry name" value="HTH_ARAC_FAMILY_2"/>
    <property type="match status" value="1"/>
</dbReference>
<dbReference type="RefSeq" id="WP_013882126.1">
    <property type="nucleotide sequence ID" value="NC_015671.1"/>
</dbReference>
<dbReference type="GO" id="GO:0043565">
    <property type="term" value="F:sequence-specific DNA binding"/>
    <property type="evidence" value="ECO:0007669"/>
    <property type="project" value="InterPro"/>
</dbReference>
<name>F8A276_CELGA</name>
<dbReference type="InterPro" id="IPR009057">
    <property type="entry name" value="Homeodomain-like_sf"/>
</dbReference>
<dbReference type="InterPro" id="IPR050204">
    <property type="entry name" value="AraC_XylS_family_regulators"/>
</dbReference>
<keyword evidence="2" id="KW-0238">DNA-binding</keyword>
<dbReference type="Gene3D" id="1.10.10.60">
    <property type="entry name" value="Homeodomain-like"/>
    <property type="match status" value="1"/>
</dbReference>
<dbReference type="EMBL" id="CP002665">
    <property type="protein sequence ID" value="AEI10596.1"/>
    <property type="molecule type" value="Genomic_DNA"/>
</dbReference>
<dbReference type="SUPFAM" id="SSF46689">
    <property type="entry name" value="Homeodomain-like"/>
    <property type="match status" value="1"/>
</dbReference>
<dbReference type="PROSITE" id="PS00041">
    <property type="entry name" value="HTH_ARAC_FAMILY_1"/>
    <property type="match status" value="1"/>
</dbReference>
<sequence length="336" mass="36285">MLSAPPRVKRPPDLSIGSVFAWIAHTLGTGRGEIGAAEIAALLGPMGCETTFPHGPASRASVHVVSVEKMLLIRYRGSPFSARFRREAVGAVDGPRISVVELVHAGRGRFVQDDRARDVVAGDAILHPPIGEYLVEWLDDECERTYAVMSTRLFGRRADPVLHDDDLVQRAAPLLPAAVELLDVLVDEPEPLVATVASQTLYALLATTVAGAIGPAEPSDGGVLRDRARDVLQRRYAEPELDADAVARELRVSRRHLFAQFDGENDSLASTLRDIRLEHAAELLASGDRALTVRRIARASGFGGATQLARAFRARFGLTPTQFRSAALRANGLAEL</sequence>
<evidence type="ECO:0000313" key="6">
    <source>
        <dbReference type="Proteomes" id="UP000000485"/>
    </source>
</evidence>
<dbReference type="eggNOG" id="COG2207">
    <property type="taxonomic scope" value="Bacteria"/>
</dbReference>
<evidence type="ECO:0000256" key="2">
    <source>
        <dbReference type="ARBA" id="ARBA00023125"/>
    </source>
</evidence>
<dbReference type="OrthoDB" id="9799345at2"/>
<dbReference type="AlphaFoldDB" id="F8A276"/>
<dbReference type="PANTHER" id="PTHR46796">
    <property type="entry name" value="HTH-TYPE TRANSCRIPTIONAL ACTIVATOR RHAS-RELATED"/>
    <property type="match status" value="1"/>
</dbReference>
<keyword evidence="6" id="KW-1185">Reference proteome</keyword>
<dbReference type="STRING" id="593907.Celgi_0064"/>
<dbReference type="KEGG" id="cga:Celgi_0064"/>
<dbReference type="InterPro" id="IPR018060">
    <property type="entry name" value="HTH_AraC"/>
</dbReference>
<keyword evidence="1" id="KW-0805">Transcription regulation</keyword>